<keyword evidence="1" id="KW-0732">Signal</keyword>
<name>A0A315ZJG6_SEDFL</name>
<accession>A0A315ZJG6</accession>
<dbReference type="InterPro" id="IPR036761">
    <property type="entry name" value="TTHA0802/YceI-like_sf"/>
</dbReference>
<dbReference type="Pfam" id="PF04264">
    <property type="entry name" value="YceI"/>
    <property type="match status" value="1"/>
</dbReference>
<dbReference type="SUPFAM" id="SSF101874">
    <property type="entry name" value="YceI-like"/>
    <property type="match status" value="1"/>
</dbReference>
<dbReference type="InterPro" id="IPR007372">
    <property type="entry name" value="Lipid/polyisoprenoid-bd_YceI"/>
</dbReference>
<organism evidence="3 4">
    <name type="scientific">Sediminitomix flava</name>
    <dbReference type="NCBI Taxonomy" id="379075"/>
    <lineage>
        <taxon>Bacteria</taxon>
        <taxon>Pseudomonadati</taxon>
        <taxon>Bacteroidota</taxon>
        <taxon>Cytophagia</taxon>
        <taxon>Cytophagales</taxon>
        <taxon>Flammeovirgaceae</taxon>
        <taxon>Sediminitomix</taxon>
    </lineage>
</organism>
<dbReference type="Proteomes" id="UP000245535">
    <property type="component" value="Unassembled WGS sequence"/>
</dbReference>
<dbReference type="Gene3D" id="2.40.128.110">
    <property type="entry name" value="Lipid/polyisoprenoid-binding, YceI-like"/>
    <property type="match status" value="1"/>
</dbReference>
<proteinExistence type="predicted"/>
<dbReference type="EMBL" id="QGDO01000001">
    <property type="protein sequence ID" value="PWJ44834.1"/>
    <property type="molecule type" value="Genomic_DNA"/>
</dbReference>
<protein>
    <submittedName>
        <fullName evidence="3">YceI-like domain-containing protein</fullName>
    </submittedName>
</protein>
<feature type="signal peptide" evidence="1">
    <location>
        <begin position="1"/>
        <end position="21"/>
    </location>
</feature>
<dbReference type="PROSITE" id="PS51257">
    <property type="entry name" value="PROKAR_LIPOPROTEIN"/>
    <property type="match status" value="1"/>
</dbReference>
<gene>
    <name evidence="3" type="ORF">BC781_1011213</name>
</gene>
<dbReference type="OrthoDB" id="5292899at2"/>
<evidence type="ECO:0000256" key="1">
    <source>
        <dbReference type="SAM" id="SignalP"/>
    </source>
</evidence>
<feature type="chain" id="PRO_5016347285" evidence="1">
    <location>
        <begin position="22"/>
        <end position="232"/>
    </location>
</feature>
<keyword evidence="4" id="KW-1185">Reference proteome</keyword>
<reference evidence="3 4" key="1">
    <citation type="submission" date="2018-03" db="EMBL/GenBank/DDBJ databases">
        <title>Genomic Encyclopedia of Archaeal and Bacterial Type Strains, Phase II (KMG-II): from individual species to whole genera.</title>
        <authorList>
            <person name="Goeker M."/>
        </authorList>
    </citation>
    <scope>NUCLEOTIDE SEQUENCE [LARGE SCALE GENOMIC DNA]</scope>
    <source>
        <strain evidence="3 4">DSM 28229</strain>
    </source>
</reference>
<dbReference type="AlphaFoldDB" id="A0A315ZJG6"/>
<sequence length="232" mass="25305">MRKNTLKVAFFAMLIGLAACGGEKKQAEKQEVVAVVPEAVEENVSYVYQQSETMVSWEAYKFTEKVGVGGVFDQFVVSMAKDSVAAPSEVLTSLSFSIPVESVNSNNPERDAKIKKYFFGTMASTSTIEGEVKSVEGSASKGIAQVALKLNNVEKTVPLNYTVEDATLKLEGVMDLGNWNAINSVKSLNDVCAELHRGTDGKSVLWPEVKLYVRSNFSKVKTDTQVETQIAK</sequence>
<dbReference type="RefSeq" id="WP_109616302.1">
    <property type="nucleotide sequence ID" value="NZ_QGDO01000001.1"/>
</dbReference>
<feature type="domain" description="Lipid/polyisoprenoid-binding YceI-like" evidence="2">
    <location>
        <begin position="46"/>
        <end position="182"/>
    </location>
</feature>
<evidence type="ECO:0000259" key="2">
    <source>
        <dbReference type="Pfam" id="PF04264"/>
    </source>
</evidence>
<evidence type="ECO:0000313" key="4">
    <source>
        <dbReference type="Proteomes" id="UP000245535"/>
    </source>
</evidence>
<evidence type="ECO:0000313" key="3">
    <source>
        <dbReference type="EMBL" id="PWJ44834.1"/>
    </source>
</evidence>
<comment type="caution">
    <text evidence="3">The sequence shown here is derived from an EMBL/GenBank/DDBJ whole genome shotgun (WGS) entry which is preliminary data.</text>
</comment>